<dbReference type="OrthoDB" id="2154780at2759"/>
<dbReference type="GO" id="GO:0008270">
    <property type="term" value="F:zinc ion binding"/>
    <property type="evidence" value="ECO:0007669"/>
    <property type="project" value="UniProtKB-KW"/>
</dbReference>
<dbReference type="Pfam" id="PF12906">
    <property type="entry name" value="RINGv"/>
    <property type="match status" value="1"/>
</dbReference>
<keyword evidence="7" id="KW-1185">Reference proteome</keyword>
<dbReference type="PROSITE" id="PS50006">
    <property type="entry name" value="FHA_DOMAIN"/>
    <property type="match status" value="1"/>
</dbReference>
<dbReference type="Gene3D" id="2.60.200.20">
    <property type="match status" value="1"/>
</dbReference>
<dbReference type="SUPFAM" id="SSF57850">
    <property type="entry name" value="RING/U-box"/>
    <property type="match status" value="1"/>
</dbReference>
<dbReference type="Proteomes" id="UP000187209">
    <property type="component" value="Unassembled WGS sequence"/>
</dbReference>
<accession>A0A1R2ATY2</accession>
<gene>
    <name evidence="6" type="ORF">SteCoe_34813</name>
</gene>
<keyword evidence="2" id="KW-0863">Zinc-finger</keyword>
<protein>
    <recommendedName>
        <fullName evidence="8">RING-CH-type domain-containing protein</fullName>
    </recommendedName>
</protein>
<evidence type="ECO:0000313" key="7">
    <source>
        <dbReference type="Proteomes" id="UP000187209"/>
    </source>
</evidence>
<dbReference type="PANTHER" id="PTHR46210:SF1">
    <property type="entry name" value="FHA DOMAIN-CONTAINING PROTEIN"/>
    <property type="match status" value="1"/>
</dbReference>
<dbReference type="InterPro" id="IPR000253">
    <property type="entry name" value="FHA_dom"/>
</dbReference>
<dbReference type="SMART" id="SM00240">
    <property type="entry name" value="FHA"/>
    <property type="match status" value="1"/>
</dbReference>
<keyword evidence="1" id="KW-0479">Metal-binding</keyword>
<evidence type="ECO:0000256" key="1">
    <source>
        <dbReference type="ARBA" id="ARBA00022723"/>
    </source>
</evidence>
<keyword evidence="3" id="KW-0862">Zinc</keyword>
<evidence type="ECO:0000259" key="4">
    <source>
        <dbReference type="PROSITE" id="PS50006"/>
    </source>
</evidence>
<feature type="domain" description="RING-CH-type" evidence="5">
    <location>
        <begin position="131"/>
        <end position="207"/>
    </location>
</feature>
<dbReference type="AlphaFoldDB" id="A0A1R2ATY2"/>
<feature type="domain" description="FHA" evidence="4">
    <location>
        <begin position="252"/>
        <end position="295"/>
    </location>
</feature>
<dbReference type="Gene3D" id="3.30.40.10">
    <property type="entry name" value="Zinc/RING finger domain, C3HC4 (zinc finger)"/>
    <property type="match status" value="1"/>
</dbReference>
<sequence>MKGSYLCVESSTWVRDTHNLFDYDSSDKIPQKMILKVPGSICRKADVLNFHPENFSSDCSMIKIYELGNQFILYPLKHEPLGLIIKTLKKHSTRGYKLSIGETFKLGRVEMKVKDIVIASHTPEVIDTIEDSFKVENACRICFTSNDTKSNPLVSLCSCTGTLKWMHLRCLQSWTMARSYRKINTYMATYAWTSLECDICKDKLPMTFEHQYQIYDLIDLPKHGLNYIILEDQRKDNYYYIIHILFPQDAPISIGRGNDNDMKINDISISRSHASITFNHNFYLKDLNSRFGTIVMLTKPQPIDKSESLMVQLNRTTIKFSLKTEIHVIDCLKNCCKKQNPIHPSPIRNTLSQLIFDDSNDH</sequence>
<dbReference type="PANTHER" id="PTHR46210">
    <property type="entry name" value="FHA DOMAIN-CONTAINING PROTEIN"/>
    <property type="match status" value="1"/>
</dbReference>
<dbReference type="PROSITE" id="PS51292">
    <property type="entry name" value="ZF_RING_CH"/>
    <property type="match status" value="1"/>
</dbReference>
<dbReference type="InterPro" id="IPR011016">
    <property type="entry name" value="Znf_RING-CH"/>
</dbReference>
<evidence type="ECO:0000313" key="6">
    <source>
        <dbReference type="EMBL" id="OMJ67905.1"/>
    </source>
</evidence>
<dbReference type="CDD" id="cd16495">
    <property type="entry name" value="RING_CH-C4HC3_MARCH"/>
    <property type="match status" value="1"/>
</dbReference>
<dbReference type="InterPro" id="IPR008984">
    <property type="entry name" value="SMAD_FHA_dom_sf"/>
</dbReference>
<dbReference type="Pfam" id="PF00498">
    <property type="entry name" value="FHA"/>
    <property type="match status" value="1"/>
</dbReference>
<evidence type="ECO:0000259" key="5">
    <source>
        <dbReference type="PROSITE" id="PS51292"/>
    </source>
</evidence>
<organism evidence="6 7">
    <name type="scientific">Stentor coeruleus</name>
    <dbReference type="NCBI Taxonomy" id="5963"/>
    <lineage>
        <taxon>Eukaryota</taxon>
        <taxon>Sar</taxon>
        <taxon>Alveolata</taxon>
        <taxon>Ciliophora</taxon>
        <taxon>Postciliodesmatophora</taxon>
        <taxon>Heterotrichea</taxon>
        <taxon>Heterotrichida</taxon>
        <taxon>Stentoridae</taxon>
        <taxon>Stentor</taxon>
    </lineage>
</organism>
<reference evidence="6 7" key="1">
    <citation type="submission" date="2016-11" db="EMBL/GenBank/DDBJ databases">
        <title>The macronuclear genome of Stentor coeruleus: a giant cell with tiny introns.</title>
        <authorList>
            <person name="Slabodnick M."/>
            <person name="Ruby J.G."/>
            <person name="Reiff S.B."/>
            <person name="Swart E.C."/>
            <person name="Gosai S."/>
            <person name="Prabakaran S."/>
            <person name="Witkowska E."/>
            <person name="Larue G.E."/>
            <person name="Fisher S."/>
            <person name="Freeman R.M."/>
            <person name="Gunawardena J."/>
            <person name="Chu W."/>
            <person name="Stover N.A."/>
            <person name="Gregory B.D."/>
            <person name="Nowacki M."/>
            <person name="Derisi J."/>
            <person name="Roy S.W."/>
            <person name="Marshall W.F."/>
            <person name="Sood P."/>
        </authorList>
    </citation>
    <scope>NUCLEOTIDE SEQUENCE [LARGE SCALE GENOMIC DNA]</scope>
    <source>
        <strain evidence="6">WM001</strain>
    </source>
</reference>
<comment type="caution">
    <text evidence="6">The sequence shown here is derived from an EMBL/GenBank/DDBJ whole genome shotgun (WGS) entry which is preliminary data.</text>
</comment>
<dbReference type="SUPFAM" id="SSF49879">
    <property type="entry name" value="SMAD/FHA domain"/>
    <property type="match status" value="1"/>
</dbReference>
<evidence type="ECO:0000256" key="3">
    <source>
        <dbReference type="ARBA" id="ARBA00022833"/>
    </source>
</evidence>
<evidence type="ECO:0000256" key="2">
    <source>
        <dbReference type="ARBA" id="ARBA00022771"/>
    </source>
</evidence>
<evidence type="ECO:0008006" key="8">
    <source>
        <dbReference type="Google" id="ProtNLM"/>
    </source>
</evidence>
<dbReference type="InterPro" id="IPR013083">
    <property type="entry name" value="Znf_RING/FYVE/PHD"/>
</dbReference>
<proteinExistence type="predicted"/>
<dbReference type="SMART" id="SM00744">
    <property type="entry name" value="RINGv"/>
    <property type="match status" value="1"/>
</dbReference>
<dbReference type="CDD" id="cd00060">
    <property type="entry name" value="FHA"/>
    <property type="match status" value="1"/>
</dbReference>
<dbReference type="EMBL" id="MPUH01001417">
    <property type="protein sequence ID" value="OMJ67905.1"/>
    <property type="molecule type" value="Genomic_DNA"/>
</dbReference>
<name>A0A1R2ATY2_9CILI</name>